<sequence>MTSPFGRGRGRIPKNACYEDSSTFPMSTTSSHSSLSSPVSSSKCDIQSESGYSSISTSSQPSPPTRPVVTTARGRAGRWKRNVAPEDPHWTVSDLTAIQFQSNTRPVKPDELGTIGQPIQVIANYFPILQYPRRGLVYRYH</sequence>
<evidence type="ECO:0000313" key="4">
    <source>
        <dbReference type="Proteomes" id="UP000663872"/>
    </source>
</evidence>
<dbReference type="Proteomes" id="UP000663848">
    <property type="component" value="Unassembled WGS sequence"/>
</dbReference>
<dbReference type="EMBL" id="CAJOBR010022236">
    <property type="protein sequence ID" value="CAF4945603.1"/>
    <property type="molecule type" value="Genomic_DNA"/>
</dbReference>
<evidence type="ECO:0000256" key="1">
    <source>
        <dbReference type="SAM" id="MobiDB-lite"/>
    </source>
</evidence>
<gene>
    <name evidence="2" type="ORF">GRG538_LOCUS3203</name>
    <name evidence="3" type="ORF">QYT958_LOCUS33084</name>
</gene>
<feature type="region of interest" description="Disordered" evidence="1">
    <location>
        <begin position="1"/>
        <end position="76"/>
    </location>
</feature>
<organism evidence="2 4">
    <name type="scientific">Rotaria socialis</name>
    <dbReference type="NCBI Taxonomy" id="392032"/>
    <lineage>
        <taxon>Eukaryota</taxon>
        <taxon>Metazoa</taxon>
        <taxon>Spiralia</taxon>
        <taxon>Gnathifera</taxon>
        <taxon>Rotifera</taxon>
        <taxon>Eurotatoria</taxon>
        <taxon>Bdelloidea</taxon>
        <taxon>Philodinida</taxon>
        <taxon>Philodinidae</taxon>
        <taxon>Rotaria</taxon>
    </lineage>
</organism>
<dbReference type="Proteomes" id="UP000663872">
    <property type="component" value="Unassembled WGS sequence"/>
</dbReference>
<feature type="compositionally biased region" description="Low complexity" evidence="1">
    <location>
        <begin position="21"/>
        <end position="60"/>
    </location>
</feature>
<accession>A0A817UFT1</accession>
<reference evidence="2" key="1">
    <citation type="submission" date="2021-02" db="EMBL/GenBank/DDBJ databases">
        <authorList>
            <person name="Nowell W R."/>
        </authorList>
    </citation>
    <scope>NUCLEOTIDE SEQUENCE</scope>
</reference>
<proteinExistence type="predicted"/>
<dbReference type="AlphaFoldDB" id="A0A817UFT1"/>
<dbReference type="EMBL" id="CAJNYT010000075">
    <property type="protein sequence ID" value="CAF3328028.1"/>
    <property type="molecule type" value="Genomic_DNA"/>
</dbReference>
<evidence type="ECO:0000313" key="2">
    <source>
        <dbReference type="EMBL" id="CAF3328028.1"/>
    </source>
</evidence>
<name>A0A817UFT1_9BILA</name>
<feature type="non-terminal residue" evidence="2">
    <location>
        <position position="141"/>
    </location>
</feature>
<evidence type="ECO:0000313" key="3">
    <source>
        <dbReference type="EMBL" id="CAF4945603.1"/>
    </source>
</evidence>
<comment type="caution">
    <text evidence="2">The sequence shown here is derived from an EMBL/GenBank/DDBJ whole genome shotgun (WGS) entry which is preliminary data.</text>
</comment>
<protein>
    <submittedName>
        <fullName evidence="2">Uncharacterized protein</fullName>
    </submittedName>
</protein>